<evidence type="ECO:0000313" key="2">
    <source>
        <dbReference type="EMBL" id="SUV16984.1"/>
    </source>
</evidence>
<dbReference type="EMBL" id="CP019980">
    <property type="protein sequence ID" value="AVK97146.1"/>
    <property type="molecule type" value="Genomic_DNA"/>
</dbReference>
<name>A0A2S0K1D5_LYSSH</name>
<dbReference type="RefSeq" id="WP_024361909.1">
    <property type="nucleotide sequence ID" value="NZ_BJNS01000076.1"/>
</dbReference>
<evidence type="ECO:0000313" key="4">
    <source>
        <dbReference type="Proteomes" id="UP000255295"/>
    </source>
</evidence>
<evidence type="ECO:0000313" key="1">
    <source>
        <dbReference type="EMBL" id="AVK97146.1"/>
    </source>
</evidence>
<sequence length="100" mass="12144">MKLNNNIHMNKFRIRRWVNLHREQEILITSEHYNRLGDIGLLKIIKIASYKDKIISYDPQLFEVMQSNVDPTSLSKLTRDYTQYTRERYLNNQKKSTHYI</sequence>
<protein>
    <submittedName>
        <fullName evidence="1">Uncharacterized protein</fullName>
    </submittedName>
</protein>
<evidence type="ECO:0000313" key="3">
    <source>
        <dbReference type="Proteomes" id="UP000238825"/>
    </source>
</evidence>
<proteinExistence type="predicted"/>
<accession>A0A2S0K1D5</accession>
<reference evidence="2 4" key="2">
    <citation type="submission" date="2018-06" db="EMBL/GenBank/DDBJ databases">
        <authorList>
            <consortium name="Pathogen Informatics"/>
            <person name="Doyle S."/>
        </authorList>
    </citation>
    <scope>NUCLEOTIDE SEQUENCE [LARGE SCALE GENOMIC DNA]</scope>
    <source>
        <strain evidence="2 4">NCTC10338</strain>
    </source>
</reference>
<reference evidence="1 3" key="1">
    <citation type="submission" date="2017-03" db="EMBL/GenBank/DDBJ databases">
        <title>The whole genome sequencing and assembly of Lysinibacillus sphaericus DSM 28T strain.</title>
        <authorList>
            <person name="Lee Y.-J."/>
            <person name="Yi H."/>
            <person name="Bahn Y.-S."/>
            <person name="Kim J.F."/>
            <person name="Lee D.-W."/>
        </authorList>
    </citation>
    <scope>NUCLEOTIDE SEQUENCE [LARGE SCALE GENOMIC DNA]</scope>
    <source>
        <strain evidence="1 3">DSM 28</strain>
    </source>
</reference>
<dbReference type="Proteomes" id="UP000238825">
    <property type="component" value="Chromosome"/>
</dbReference>
<dbReference type="Proteomes" id="UP000255295">
    <property type="component" value="Unassembled WGS sequence"/>
</dbReference>
<dbReference type="GeneID" id="48277145"/>
<gene>
    <name evidence="1" type="ORF">LS41612_13170</name>
    <name evidence="2" type="ORF">NCTC10338_02071</name>
</gene>
<dbReference type="EMBL" id="UFSZ01000001">
    <property type="protein sequence ID" value="SUV16984.1"/>
    <property type="molecule type" value="Genomic_DNA"/>
</dbReference>
<organism evidence="1 3">
    <name type="scientific">Lysinibacillus sphaericus</name>
    <name type="common">Bacillus sphaericus</name>
    <dbReference type="NCBI Taxonomy" id="1421"/>
    <lineage>
        <taxon>Bacteria</taxon>
        <taxon>Bacillati</taxon>
        <taxon>Bacillota</taxon>
        <taxon>Bacilli</taxon>
        <taxon>Bacillales</taxon>
        <taxon>Bacillaceae</taxon>
        <taxon>Lysinibacillus</taxon>
    </lineage>
</organism>
<dbReference type="AlphaFoldDB" id="A0A2S0K1D5"/>